<dbReference type="AlphaFoldDB" id="A0A7X0SLK7"/>
<evidence type="ECO:0000256" key="2">
    <source>
        <dbReference type="ARBA" id="ARBA00008814"/>
    </source>
</evidence>
<evidence type="ECO:0000313" key="8">
    <source>
        <dbReference type="EMBL" id="MBB6731069.1"/>
    </source>
</evidence>
<comment type="similarity">
    <text evidence="2">Belongs to the bacterial solute-binding protein 8 family.</text>
</comment>
<evidence type="ECO:0000256" key="5">
    <source>
        <dbReference type="SAM" id="MobiDB-lite"/>
    </source>
</evidence>
<dbReference type="NCBIfam" id="NF008501">
    <property type="entry name" value="PRK11411.1"/>
    <property type="match status" value="1"/>
</dbReference>
<dbReference type="GO" id="GO:0030288">
    <property type="term" value="C:outer membrane-bounded periplasmic space"/>
    <property type="evidence" value="ECO:0007669"/>
    <property type="project" value="TreeGrafter"/>
</dbReference>
<dbReference type="PROSITE" id="PS51257">
    <property type="entry name" value="PROKAR_LIPOPROTEIN"/>
    <property type="match status" value="1"/>
</dbReference>
<feature type="region of interest" description="Disordered" evidence="5">
    <location>
        <begin position="32"/>
        <end position="65"/>
    </location>
</feature>
<dbReference type="GO" id="GO:1901678">
    <property type="term" value="P:iron coordination entity transport"/>
    <property type="evidence" value="ECO:0007669"/>
    <property type="project" value="UniProtKB-ARBA"/>
</dbReference>
<evidence type="ECO:0000256" key="6">
    <source>
        <dbReference type="SAM" id="SignalP"/>
    </source>
</evidence>
<dbReference type="Gene3D" id="3.40.50.1980">
    <property type="entry name" value="Nitrogenase molybdenum iron protein domain"/>
    <property type="match status" value="2"/>
</dbReference>
<keyword evidence="3" id="KW-0813">Transport</keyword>
<dbReference type="RefSeq" id="WP_185128713.1">
    <property type="nucleotide sequence ID" value="NZ_JACJVO010000009.1"/>
</dbReference>
<accession>A0A7X0SLK7</accession>
<dbReference type="PROSITE" id="PS50983">
    <property type="entry name" value="FE_B12_PBP"/>
    <property type="match status" value="1"/>
</dbReference>
<dbReference type="CDD" id="cd01146">
    <property type="entry name" value="FhuD"/>
    <property type="match status" value="1"/>
</dbReference>
<comment type="caution">
    <text evidence="8">The sequence shown here is derived from an EMBL/GenBank/DDBJ whole genome shotgun (WGS) entry which is preliminary data.</text>
</comment>
<feature type="domain" description="Fe/B12 periplasmic-binding" evidence="7">
    <location>
        <begin position="83"/>
        <end position="337"/>
    </location>
</feature>
<dbReference type="InterPro" id="IPR051313">
    <property type="entry name" value="Bact_iron-sidero_bind"/>
</dbReference>
<dbReference type="PANTHER" id="PTHR30532:SF29">
    <property type="entry name" value="FE(3+) DICITRATE-BINDING PERIPLASMIC PROTEIN"/>
    <property type="match status" value="1"/>
</dbReference>
<organism evidence="8 9">
    <name type="scientific">Cohnella zeiphila</name>
    <dbReference type="NCBI Taxonomy" id="2761120"/>
    <lineage>
        <taxon>Bacteria</taxon>
        <taxon>Bacillati</taxon>
        <taxon>Bacillota</taxon>
        <taxon>Bacilli</taxon>
        <taxon>Bacillales</taxon>
        <taxon>Paenibacillaceae</taxon>
        <taxon>Cohnella</taxon>
    </lineage>
</organism>
<evidence type="ECO:0000256" key="3">
    <source>
        <dbReference type="ARBA" id="ARBA00022448"/>
    </source>
</evidence>
<name>A0A7X0SLK7_9BACL</name>
<dbReference type="PANTHER" id="PTHR30532">
    <property type="entry name" value="IRON III DICITRATE-BINDING PERIPLASMIC PROTEIN"/>
    <property type="match status" value="1"/>
</dbReference>
<feature type="signal peptide" evidence="6">
    <location>
        <begin position="1"/>
        <end position="22"/>
    </location>
</feature>
<evidence type="ECO:0000313" key="9">
    <source>
        <dbReference type="Proteomes" id="UP000564644"/>
    </source>
</evidence>
<comment type="subcellular location">
    <subcellularLocation>
        <location evidence="1">Cell envelope</location>
    </subcellularLocation>
</comment>
<keyword evidence="4 6" id="KW-0732">Signal</keyword>
<reference evidence="8 9" key="1">
    <citation type="submission" date="2020-08" db="EMBL/GenBank/DDBJ databases">
        <title>Cohnella phylogeny.</title>
        <authorList>
            <person name="Dunlap C."/>
        </authorList>
    </citation>
    <scope>NUCLEOTIDE SEQUENCE [LARGE SCALE GENOMIC DNA]</scope>
    <source>
        <strain evidence="8 9">CBP 2801</strain>
    </source>
</reference>
<proteinExistence type="inferred from homology"/>
<protein>
    <submittedName>
        <fullName evidence="8">ABC transporter substrate-binding protein</fullName>
    </submittedName>
</protein>
<dbReference type="Pfam" id="PF01497">
    <property type="entry name" value="Peripla_BP_2"/>
    <property type="match status" value="1"/>
</dbReference>
<dbReference type="SUPFAM" id="SSF53807">
    <property type="entry name" value="Helical backbone' metal receptor"/>
    <property type="match status" value="1"/>
</dbReference>
<keyword evidence="9" id="KW-1185">Reference proteome</keyword>
<evidence type="ECO:0000256" key="4">
    <source>
        <dbReference type="ARBA" id="ARBA00022729"/>
    </source>
</evidence>
<evidence type="ECO:0000259" key="7">
    <source>
        <dbReference type="PROSITE" id="PS50983"/>
    </source>
</evidence>
<feature type="chain" id="PRO_5031280616" evidence="6">
    <location>
        <begin position="23"/>
        <end position="337"/>
    </location>
</feature>
<dbReference type="InterPro" id="IPR002491">
    <property type="entry name" value="ABC_transptr_periplasmic_BD"/>
</dbReference>
<sequence>MRWGVKKALAIALVCLWSVALAACGAAGNSNSGAGPAASSSSPSASAPSPSAASPQASAESASGPITMEDAVGTVTLQKVPERIVAMDFSFTDALATLDVQPVGIADDDDPGLFMDAVKSKLTNYQSVGSRYEPNIERISALQPDLIIVDINKHKNALEQLKGIAPLLILDDYEADYDQMIKNYRIIAKAVGKEAEGEKRLAEHQAIIDEAKAKLGGAKLTVLPAVVNPTGFFAHSEHSFSGSFLAMMGFDDPVKNETSYPQLSLEQLVETNPQALFLLPTDQKTIVDQWESNPLWKQIDAAANGKVFTVERRDWSLSRGLLGSEKMAADLVSALGA</sequence>
<dbReference type="EMBL" id="JACJVO010000009">
    <property type="protein sequence ID" value="MBB6731069.1"/>
    <property type="molecule type" value="Genomic_DNA"/>
</dbReference>
<gene>
    <name evidence="8" type="ORF">H7C18_09145</name>
</gene>
<dbReference type="Proteomes" id="UP000564644">
    <property type="component" value="Unassembled WGS sequence"/>
</dbReference>
<evidence type="ECO:0000256" key="1">
    <source>
        <dbReference type="ARBA" id="ARBA00004196"/>
    </source>
</evidence>